<evidence type="ECO:0000256" key="6">
    <source>
        <dbReference type="ARBA" id="ARBA00022723"/>
    </source>
</evidence>
<dbReference type="GO" id="GO:0016787">
    <property type="term" value="F:hydrolase activity"/>
    <property type="evidence" value="ECO:0007669"/>
    <property type="project" value="UniProtKB-KW"/>
</dbReference>
<evidence type="ECO:0000256" key="2">
    <source>
        <dbReference type="ARBA" id="ARBA00001936"/>
    </source>
</evidence>
<dbReference type="SUPFAM" id="SSF109604">
    <property type="entry name" value="HD-domain/PDEase-like"/>
    <property type="match status" value="1"/>
</dbReference>
<evidence type="ECO:0000256" key="7">
    <source>
        <dbReference type="ARBA" id="ARBA00022801"/>
    </source>
</evidence>
<keyword evidence="7 9" id="KW-0378">Hydrolase</keyword>
<feature type="domain" description="HD/PDEase" evidence="8">
    <location>
        <begin position="31"/>
        <end position="149"/>
    </location>
</feature>
<keyword evidence="6" id="KW-0479">Metal-binding</keyword>
<dbReference type="Gene3D" id="1.10.3210.10">
    <property type="entry name" value="Hypothetical protein af1432"/>
    <property type="match status" value="1"/>
</dbReference>
<dbReference type="InterPro" id="IPR003607">
    <property type="entry name" value="HD/PDEase_dom"/>
</dbReference>
<proteinExistence type="predicted"/>
<dbReference type="InterPro" id="IPR039356">
    <property type="entry name" value="YfbR/HDDC2"/>
</dbReference>
<dbReference type="Pfam" id="PF13023">
    <property type="entry name" value="HD_3"/>
    <property type="match status" value="1"/>
</dbReference>
<evidence type="ECO:0000256" key="3">
    <source>
        <dbReference type="ARBA" id="ARBA00001941"/>
    </source>
</evidence>
<dbReference type="Proteomes" id="UP001156706">
    <property type="component" value="Unassembled WGS sequence"/>
</dbReference>
<dbReference type="EC" id="3.1.3.89" evidence="5"/>
<keyword evidence="10" id="KW-1185">Reference proteome</keyword>
<comment type="catalytic activity">
    <reaction evidence="1">
        <text>a 2'-deoxyribonucleoside 5'-phosphate + H2O = a 2'-deoxyribonucleoside + phosphate</text>
        <dbReference type="Rhea" id="RHEA:36167"/>
        <dbReference type="ChEBI" id="CHEBI:15377"/>
        <dbReference type="ChEBI" id="CHEBI:18274"/>
        <dbReference type="ChEBI" id="CHEBI:43474"/>
        <dbReference type="ChEBI" id="CHEBI:65317"/>
        <dbReference type="EC" id="3.1.3.89"/>
    </reaction>
</comment>
<comment type="cofactor">
    <cofactor evidence="3">
        <name>Co(2+)</name>
        <dbReference type="ChEBI" id="CHEBI:48828"/>
    </cofactor>
</comment>
<dbReference type="SMART" id="SM00471">
    <property type="entry name" value="HDc"/>
    <property type="match status" value="1"/>
</dbReference>
<accession>A0ABQ5YJ13</accession>
<evidence type="ECO:0000313" key="10">
    <source>
        <dbReference type="Proteomes" id="UP001156706"/>
    </source>
</evidence>
<name>A0ABQ5YJ13_9NEIS</name>
<comment type="subunit">
    <text evidence="4">Homodimer.</text>
</comment>
<dbReference type="InterPro" id="IPR006674">
    <property type="entry name" value="HD_domain"/>
</dbReference>
<organism evidence="9 10">
    <name type="scientific">Chitinimonas prasina</name>
    <dbReference type="NCBI Taxonomy" id="1434937"/>
    <lineage>
        <taxon>Bacteria</taxon>
        <taxon>Pseudomonadati</taxon>
        <taxon>Pseudomonadota</taxon>
        <taxon>Betaproteobacteria</taxon>
        <taxon>Neisseriales</taxon>
        <taxon>Chitinibacteraceae</taxon>
        <taxon>Chitinimonas</taxon>
    </lineage>
</organism>
<dbReference type="RefSeq" id="WP_284198079.1">
    <property type="nucleotide sequence ID" value="NZ_BSOG01000006.1"/>
</dbReference>
<sequence>MDKLIAQLGFLLELDKLKAILRRTRPVGLDRYENTAEHSWHVALMAMLLAEHAEPPVAVERVVKMLLLHDIVEIDADDTFLYDEAAAAGKADKEVAAAERLFGMLPPEQAREFHALWREYEERATADGRFAYACDRLLPMLQNLANEGASWQENSVRFEQVIRKNLPINDAAPALWQYVLPRLEAARDKGWLG</sequence>
<reference evidence="10" key="1">
    <citation type="journal article" date="2019" name="Int. J. Syst. Evol. Microbiol.">
        <title>The Global Catalogue of Microorganisms (GCM) 10K type strain sequencing project: providing services to taxonomists for standard genome sequencing and annotation.</title>
        <authorList>
            <consortium name="The Broad Institute Genomics Platform"/>
            <consortium name="The Broad Institute Genome Sequencing Center for Infectious Disease"/>
            <person name="Wu L."/>
            <person name="Ma J."/>
        </authorList>
    </citation>
    <scope>NUCLEOTIDE SEQUENCE [LARGE SCALE GENOMIC DNA]</scope>
    <source>
        <strain evidence="10">NBRC 110044</strain>
    </source>
</reference>
<evidence type="ECO:0000259" key="8">
    <source>
        <dbReference type="SMART" id="SM00471"/>
    </source>
</evidence>
<dbReference type="CDD" id="cd00077">
    <property type="entry name" value="HDc"/>
    <property type="match status" value="1"/>
</dbReference>
<dbReference type="EMBL" id="BSOG01000006">
    <property type="protein sequence ID" value="GLR15015.1"/>
    <property type="molecule type" value="Genomic_DNA"/>
</dbReference>
<dbReference type="PANTHER" id="PTHR11845">
    <property type="entry name" value="5'-DEOXYNUCLEOTIDASE HDDC2"/>
    <property type="match status" value="1"/>
</dbReference>
<comment type="caution">
    <text evidence="9">The sequence shown here is derived from an EMBL/GenBank/DDBJ whole genome shotgun (WGS) entry which is preliminary data.</text>
</comment>
<protein>
    <recommendedName>
        <fullName evidence="5">5'-deoxynucleotidase</fullName>
        <ecNumber evidence="5">3.1.3.89</ecNumber>
    </recommendedName>
</protein>
<evidence type="ECO:0000256" key="4">
    <source>
        <dbReference type="ARBA" id="ARBA00011738"/>
    </source>
</evidence>
<gene>
    <name evidence="9" type="ORF">GCM10007907_38050</name>
</gene>
<evidence type="ECO:0000313" key="9">
    <source>
        <dbReference type="EMBL" id="GLR15015.1"/>
    </source>
</evidence>
<evidence type="ECO:0000256" key="5">
    <source>
        <dbReference type="ARBA" id="ARBA00012964"/>
    </source>
</evidence>
<evidence type="ECO:0000256" key="1">
    <source>
        <dbReference type="ARBA" id="ARBA00001638"/>
    </source>
</evidence>
<comment type="cofactor">
    <cofactor evidence="2">
        <name>Mn(2+)</name>
        <dbReference type="ChEBI" id="CHEBI:29035"/>
    </cofactor>
</comment>
<dbReference type="PANTHER" id="PTHR11845:SF13">
    <property type="entry name" value="5'-DEOXYNUCLEOTIDASE HDDC2"/>
    <property type="match status" value="1"/>
</dbReference>